<dbReference type="InterPro" id="IPR037524">
    <property type="entry name" value="PA14/GLEYA"/>
</dbReference>
<dbReference type="PROSITE" id="PS51820">
    <property type="entry name" value="PA14"/>
    <property type="match status" value="1"/>
</dbReference>
<sequence>MKHVSNYLLILLFALAFSCVKDAKKPQQTVANKKTEVNQPITSLPFKTLNLNDLSAFKPSGSNWKIVGNVIADRQKEKTLIDEDGVGILFNANDQEFNKQLFTAFEHGDIELELDVMMPIKSNSGIYFQGRYEIQLLDSWGVKDPKHSDIGGIYQRWNKDAENGKQGYEGHPPRINAAKAPGLWQHFKIIFHAPKFDNSGKKIKNAWFEEVWLNGSLIHKNVEVKGPTRAAAFSDETARGPLMIQGDHGPVAFKNIKYKLYEIDKLQLSNIVRTEYKTKSKTIDNLDTIPIANETPVDKFTLVDVTKTKEHKLIAHTGTINIPETGDYLFESRTNGLAHIVINNKRVLVSKDNMNTIHSNVVKLEKGTYPFKIIYNQTKPWAGGFTLHVEGPNLQKYSIQEDVWKDANKFNPLNGIVINPENTPKIQRSFVTHKNETRTHSISVGLPEGIHYSYDLATGSLLKAWSGLFLNTTHMWLSRGYKQLGEPVGFSISLHGGLEFANLKNQNTPWPLPQPENKGIKQLGYELDSEKLPTFSYAIEGATISNYFTVSNENRNLTKNITIDSKQNLWHKLADGESIKVLPNNTFIVNNESYYIDFSGNNFKPIIRNIDGKDELLVEVPKGKNTINYSIIW</sequence>
<keyword evidence="4" id="KW-1185">Reference proteome</keyword>
<feature type="signal peptide" evidence="1">
    <location>
        <begin position="1"/>
        <end position="23"/>
    </location>
</feature>
<dbReference type="SMART" id="SM00758">
    <property type="entry name" value="PA14"/>
    <property type="match status" value="1"/>
</dbReference>
<evidence type="ECO:0000313" key="4">
    <source>
        <dbReference type="Proteomes" id="UP000321790"/>
    </source>
</evidence>
<dbReference type="RefSeq" id="WP_147137824.1">
    <property type="nucleotide sequence ID" value="NZ_VOSC01000033.1"/>
</dbReference>
<gene>
    <name evidence="3" type="ORF">FUA26_14725</name>
</gene>
<dbReference type="InterPro" id="IPR011658">
    <property type="entry name" value="PA14_dom"/>
</dbReference>
<dbReference type="Gene3D" id="2.60.120.560">
    <property type="entry name" value="Exo-inulinase, domain 1"/>
    <property type="match status" value="1"/>
</dbReference>
<dbReference type="GO" id="GO:0016787">
    <property type="term" value="F:hydrolase activity"/>
    <property type="evidence" value="ECO:0007669"/>
    <property type="project" value="InterPro"/>
</dbReference>
<dbReference type="AlphaFoldDB" id="A0A5C7AI28"/>
<evidence type="ECO:0000313" key="3">
    <source>
        <dbReference type="EMBL" id="TXE06225.1"/>
    </source>
</evidence>
<protein>
    <submittedName>
        <fullName evidence="3">DUF1080 domain-containing protein</fullName>
    </submittedName>
</protein>
<accession>A0A5C7AI28</accession>
<dbReference type="EMBL" id="VOSC01000033">
    <property type="protein sequence ID" value="TXE06225.1"/>
    <property type="molecule type" value="Genomic_DNA"/>
</dbReference>
<reference evidence="4" key="1">
    <citation type="submission" date="2019-08" db="EMBL/GenBank/DDBJ databases">
        <title>Seonamhaeicola sediminis sp. nov., isolated from marine sediment.</title>
        <authorList>
            <person name="Cao W.R."/>
        </authorList>
    </citation>
    <scope>NUCLEOTIDE SEQUENCE [LARGE SCALE GENOMIC DNA]</scope>
    <source>
        <strain evidence="4">Gy8</strain>
    </source>
</reference>
<dbReference type="InterPro" id="IPR010496">
    <property type="entry name" value="AL/BT2_dom"/>
</dbReference>
<dbReference type="Pfam" id="PF07691">
    <property type="entry name" value="PA14"/>
    <property type="match status" value="1"/>
</dbReference>
<dbReference type="Proteomes" id="UP000321790">
    <property type="component" value="Unassembled WGS sequence"/>
</dbReference>
<dbReference type="SUPFAM" id="SSF56988">
    <property type="entry name" value="Anthrax protective antigen"/>
    <property type="match status" value="1"/>
</dbReference>
<name>A0A5C7AI28_9FLAO</name>
<evidence type="ECO:0000256" key="1">
    <source>
        <dbReference type="SAM" id="SignalP"/>
    </source>
</evidence>
<proteinExistence type="predicted"/>
<feature type="domain" description="PA14" evidence="2">
    <location>
        <begin position="251"/>
        <end position="403"/>
    </location>
</feature>
<evidence type="ECO:0000259" key="2">
    <source>
        <dbReference type="PROSITE" id="PS51820"/>
    </source>
</evidence>
<feature type="chain" id="PRO_5023068700" evidence="1">
    <location>
        <begin position="24"/>
        <end position="633"/>
    </location>
</feature>
<dbReference type="Pfam" id="PF06439">
    <property type="entry name" value="3keto-disac_hyd"/>
    <property type="match status" value="1"/>
</dbReference>
<dbReference type="OrthoDB" id="938897at2"/>
<organism evidence="3 4">
    <name type="scientific">Seonamhaeicola algicola</name>
    <dbReference type="NCBI Taxonomy" id="1719036"/>
    <lineage>
        <taxon>Bacteria</taxon>
        <taxon>Pseudomonadati</taxon>
        <taxon>Bacteroidota</taxon>
        <taxon>Flavobacteriia</taxon>
        <taxon>Flavobacteriales</taxon>
        <taxon>Flavobacteriaceae</taxon>
    </lineage>
</organism>
<dbReference type="PROSITE" id="PS51257">
    <property type="entry name" value="PROKAR_LIPOPROTEIN"/>
    <property type="match status" value="1"/>
</dbReference>
<keyword evidence="1" id="KW-0732">Signal</keyword>
<dbReference type="Gene3D" id="3.90.182.10">
    <property type="entry name" value="Toxin - Anthrax Protective Antigen,domain 1"/>
    <property type="match status" value="1"/>
</dbReference>
<comment type="caution">
    <text evidence="3">The sequence shown here is derived from an EMBL/GenBank/DDBJ whole genome shotgun (WGS) entry which is preliminary data.</text>
</comment>